<sequence length="190" mass="20689">MSIPVELHRWCWPDLTIHDALALCCGFAEPLAITMSPAECRFADLSGASLLGPDGEALDLSQVYQLHVMTGETELHWLRRDGGTGLAGAVAEAASPAAWGWPEAEVETAHQMANKLMLWGKSLADDSTGAAWSRLAAARIGEIKVPHPPLAESERLALWRYSYFVPGEDGNLRLRATRLAKFDTISEPQP</sequence>
<dbReference type="Proteomes" id="UP001320702">
    <property type="component" value="Unassembled WGS sequence"/>
</dbReference>
<evidence type="ECO:0000313" key="1">
    <source>
        <dbReference type="EMBL" id="MCT4334711.1"/>
    </source>
</evidence>
<evidence type="ECO:0000313" key="2">
    <source>
        <dbReference type="Proteomes" id="UP001320702"/>
    </source>
</evidence>
<gene>
    <name evidence="1" type="primary">csx19</name>
    <name evidence="1" type="ORF">MU516_17825</name>
</gene>
<dbReference type="NCBIfam" id="TIGR03984">
    <property type="entry name" value="CRISPR-associated protein Csx19"/>
    <property type="match status" value="1"/>
</dbReference>
<proteinExistence type="predicted"/>
<accession>A0ABT2KDT6</accession>
<dbReference type="RefSeq" id="WP_260278606.1">
    <property type="nucleotide sequence ID" value="NZ_JANAVZ010000017.1"/>
</dbReference>
<name>A0ABT2KDT6_9RHOB</name>
<reference evidence="1 2" key="1">
    <citation type="submission" date="2022-04" db="EMBL/GenBank/DDBJ databases">
        <title>Paracoccus sp. YLB-12 draft genome sequence.</title>
        <authorList>
            <person name="Yu L."/>
        </authorList>
    </citation>
    <scope>NUCLEOTIDE SEQUENCE [LARGE SCALE GENOMIC DNA]</scope>
    <source>
        <strain evidence="1 2">YLB-12</strain>
    </source>
</reference>
<dbReference type="InterPro" id="IPR023815">
    <property type="entry name" value="CRISPR-assoc_Csx19"/>
</dbReference>
<keyword evidence="2" id="KW-1185">Reference proteome</keyword>
<protein>
    <submittedName>
        <fullName evidence="1">CRISPR-associated protein Csx19</fullName>
    </submittedName>
</protein>
<organism evidence="1 2">
    <name type="scientific">Paracoccus maritimus</name>
    <dbReference type="NCBI Taxonomy" id="2933292"/>
    <lineage>
        <taxon>Bacteria</taxon>
        <taxon>Pseudomonadati</taxon>
        <taxon>Pseudomonadota</taxon>
        <taxon>Alphaproteobacteria</taxon>
        <taxon>Rhodobacterales</taxon>
        <taxon>Paracoccaceae</taxon>
        <taxon>Paracoccus</taxon>
    </lineage>
</organism>
<comment type="caution">
    <text evidence="1">The sequence shown here is derived from an EMBL/GenBank/DDBJ whole genome shotgun (WGS) entry which is preliminary data.</text>
</comment>
<dbReference type="EMBL" id="JANAVZ010000017">
    <property type="protein sequence ID" value="MCT4334711.1"/>
    <property type="molecule type" value="Genomic_DNA"/>
</dbReference>